<dbReference type="Proteomes" id="UP000472727">
    <property type="component" value="Unassembled WGS sequence"/>
</dbReference>
<dbReference type="GO" id="GO:0005576">
    <property type="term" value="C:extracellular region"/>
    <property type="evidence" value="ECO:0007669"/>
    <property type="project" value="UniProtKB-SubCell"/>
</dbReference>
<dbReference type="FunFam" id="2.160.10.10:FF:000025">
    <property type="entry name" value="Hexapeptide-repeat containing-acetyltransferase"/>
    <property type="match status" value="1"/>
</dbReference>
<dbReference type="InterPro" id="IPR011004">
    <property type="entry name" value="Trimer_LpxA-like_sf"/>
</dbReference>
<dbReference type="CDD" id="cd21175">
    <property type="entry name" value="LPMO_AA9"/>
    <property type="match status" value="1"/>
</dbReference>
<dbReference type="Gene3D" id="2.70.50.70">
    <property type="match status" value="1"/>
</dbReference>
<dbReference type="GO" id="GO:0008810">
    <property type="term" value="F:cellulase activity"/>
    <property type="evidence" value="ECO:0007669"/>
    <property type="project" value="UniProtKB-UniRule"/>
</dbReference>
<comment type="caution">
    <text evidence="7">The sequence shown here is derived from an EMBL/GenBank/DDBJ whole genome shotgun (WGS) entry which is preliminary data.</text>
</comment>
<sequence>MKFSFSILLAAAAAVPQALAHYNFERLIVGSTVTGEYEYVRRTTNSNSPVQDVTSNDLRCNVGSFGYAATTKTYKVTAGSTVGFTIRDYIGHPGPLYAYLSKSTTANVNAYDGSGDWFKIYELGVKDFATYTTSMTWLSDGFKNYTFTIPKAIPNGQYLLRGEHIAVHGSGSIGGAQFYLGCAQLEISGGTGGTPKPVGKIPGIYSATDPGIYFNPYWPPVTNYTMPGPAVYKALLPLINAHSSIYRTLNFNMANLEKDPESIAFARTLDNVPWCEEYEKMISGVLYDGMVPELCEGRFRARKLLHKYNDYFPADATRDSLTDEREVMLRQVLGSVGKNPFIEPPFRIDYGCNIIIGERFYANFGLIILDICFVKIGDRVMFGPNVSIFAATHETGVQSRRDNIEYGRPVTIGNDCWIGGNTTIMPGVTIGKGCTIGAGSVVTKDVPDWSVAIGQPARVVRKVDPVPDI</sequence>
<comment type="function">
    <text evidence="4">Lytic polysaccharide monooxygenase (LMPO) that depolymerizes crystalline and amorphous polysaccharides via the oxidation of scissile alpha- or beta-(1-4)-glycosidic bonds, yielding C1 and/or C4 oxidation products. Catalysis by LPMOs requires the reduction of the active-site copper from Cu(II) to Cu(I) by a reducing agent and H(2)O(2) or O(2) as a cosubstrate.</text>
</comment>
<dbReference type="InterPro" id="IPR024688">
    <property type="entry name" value="Mac_dom"/>
</dbReference>
<evidence type="ECO:0000313" key="8">
    <source>
        <dbReference type="Proteomes" id="UP000472727"/>
    </source>
</evidence>
<evidence type="ECO:0000256" key="4">
    <source>
        <dbReference type="RuleBase" id="RU368122"/>
    </source>
</evidence>
<dbReference type="Gene3D" id="2.160.10.10">
    <property type="entry name" value="Hexapeptide repeat proteins"/>
    <property type="match status" value="1"/>
</dbReference>
<keyword evidence="4" id="KW-0136">Cellulose degradation</keyword>
<organism evidence="7 8">
    <name type="scientific">Orbilia oligospora</name>
    <name type="common">Nematode-trapping fungus</name>
    <name type="synonym">Arthrobotrys oligospora</name>
    <dbReference type="NCBI Taxonomy" id="2813651"/>
    <lineage>
        <taxon>Eukaryota</taxon>
        <taxon>Fungi</taxon>
        <taxon>Dikarya</taxon>
        <taxon>Ascomycota</taxon>
        <taxon>Pezizomycotina</taxon>
        <taxon>Orbiliomycetes</taxon>
        <taxon>Orbiliales</taxon>
        <taxon>Orbiliaceae</taxon>
        <taxon>Orbilia</taxon>
    </lineage>
</organism>
<reference evidence="7 8" key="1">
    <citation type="submission" date="2019-06" db="EMBL/GenBank/DDBJ databases">
        <authorList>
            <person name="Palmer J.M."/>
        </authorList>
    </citation>
    <scope>NUCLEOTIDE SEQUENCE [LARGE SCALE GENOMIC DNA]</scope>
    <source>
        <strain evidence="7 8">TWF106</strain>
    </source>
</reference>
<protein>
    <recommendedName>
        <fullName evidence="4">AA9 family lytic polysaccharide monooxygenase</fullName>
        <ecNumber evidence="4">1.14.99.56</ecNumber>
    </recommendedName>
    <alternativeName>
        <fullName evidence="4">Endo-beta-1,4-glucanase</fullName>
    </alternativeName>
    <alternativeName>
        <fullName evidence="4">Glycosyl hydrolase 61 family protein</fullName>
    </alternativeName>
</protein>
<comment type="subcellular location">
    <subcellularLocation>
        <location evidence="4">Secreted</location>
    </subcellularLocation>
</comment>
<evidence type="ECO:0000256" key="1">
    <source>
        <dbReference type="ARBA" id="ARBA00007274"/>
    </source>
</evidence>
<keyword evidence="4" id="KW-0119">Carbohydrate metabolism</keyword>
<dbReference type="InterPro" id="IPR051159">
    <property type="entry name" value="Hexapeptide_acetyltransf"/>
</dbReference>
<evidence type="ECO:0000256" key="2">
    <source>
        <dbReference type="ARBA" id="ARBA00022679"/>
    </source>
</evidence>
<evidence type="ECO:0000259" key="6">
    <source>
        <dbReference type="SMART" id="SM01266"/>
    </source>
</evidence>
<feature type="domain" description="Maltose/galactoside acetyltransferase" evidence="6">
    <location>
        <begin position="278"/>
        <end position="338"/>
    </location>
</feature>
<feature type="signal peptide" evidence="5">
    <location>
        <begin position="1"/>
        <end position="20"/>
    </location>
</feature>
<gene>
    <name evidence="7" type="ORF">TWF106_009773</name>
</gene>
<comment type="similarity">
    <text evidence="1">Belongs to the transferase hexapeptide repeat family.</text>
</comment>
<dbReference type="Pfam" id="PF00132">
    <property type="entry name" value="Hexapep"/>
    <property type="match status" value="1"/>
</dbReference>
<dbReference type="AlphaFoldDB" id="A0A7C8QGK5"/>
<proteinExistence type="inferred from homology"/>
<dbReference type="Pfam" id="PF12464">
    <property type="entry name" value="Mac"/>
    <property type="match status" value="1"/>
</dbReference>
<evidence type="ECO:0000256" key="3">
    <source>
        <dbReference type="ARBA" id="ARBA00023315"/>
    </source>
</evidence>
<evidence type="ECO:0000313" key="7">
    <source>
        <dbReference type="EMBL" id="KAF3212402.1"/>
    </source>
</evidence>
<keyword evidence="4" id="KW-1015">Disulfide bond</keyword>
<keyword evidence="4" id="KW-0624">Polysaccharide degradation</keyword>
<dbReference type="EMBL" id="WIWS01000069">
    <property type="protein sequence ID" value="KAF3212402.1"/>
    <property type="molecule type" value="Genomic_DNA"/>
</dbReference>
<keyword evidence="5" id="KW-0732">Signal</keyword>
<keyword evidence="3" id="KW-0012">Acyltransferase</keyword>
<accession>A0A7C8QGK5</accession>
<evidence type="ECO:0000256" key="5">
    <source>
        <dbReference type="SAM" id="SignalP"/>
    </source>
</evidence>
<dbReference type="GO" id="GO:0030245">
    <property type="term" value="P:cellulose catabolic process"/>
    <property type="evidence" value="ECO:0007669"/>
    <property type="project" value="UniProtKB-UniRule"/>
</dbReference>
<dbReference type="SMART" id="SM01266">
    <property type="entry name" value="Mac"/>
    <property type="match status" value="1"/>
</dbReference>
<dbReference type="SUPFAM" id="SSF51161">
    <property type="entry name" value="Trimeric LpxA-like enzymes"/>
    <property type="match status" value="1"/>
</dbReference>
<comment type="domain">
    <text evidence="4">Has a modular structure: an endo-beta-1,4-glucanase catalytic module at the N-terminus, a linker rich in serines and threonines, and a C-terminal carbohydrate-binding module (CBM).</text>
</comment>
<dbReference type="PANTHER" id="PTHR23416">
    <property type="entry name" value="SIALIC ACID SYNTHASE-RELATED"/>
    <property type="match status" value="1"/>
</dbReference>
<dbReference type="Pfam" id="PF03443">
    <property type="entry name" value="AA9"/>
    <property type="match status" value="1"/>
</dbReference>
<dbReference type="GO" id="GO:0008374">
    <property type="term" value="F:O-acyltransferase activity"/>
    <property type="evidence" value="ECO:0007669"/>
    <property type="project" value="TreeGrafter"/>
</dbReference>
<keyword evidence="2" id="KW-0808">Transferase</keyword>
<keyword evidence="4" id="KW-0964">Secreted</keyword>
<dbReference type="PANTHER" id="PTHR23416:SF23">
    <property type="entry name" value="ACETYLTRANSFERASE C18B11.09C-RELATED"/>
    <property type="match status" value="1"/>
</dbReference>
<name>A0A7C8QGK5_ORBOL</name>
<feature type="chain" id="PRO_5029017723" description="AA9 family lytic polysaccharide monooxygenase" evidence="5">
    <location>
        <begin position="21"/>
        <end position="469"/>
    </location>
</feature>
<dbReference type="GO" id="GO:0030248">
    <property type="term" value="F:cellulose binding"/>
    <property type="evidence" value="ECO:0007669"/>
    <property type="project" value="UniProtKB-UniRule"/>
</dbReference>
<comment type="catalytic activity">
    <reaction evidence="4">
        <text>[(1-&gt;4)-beta-D-glucosyl]n+m + reduced acceptor + O2 = 4-dehydro-beta-D-glucosyl-[(1-&gt;4)-beta-D-glucosyl]n-1 + [(1-&gt;4)-beta-D-glucosyl]m + acceptor + H2O.</text>
        <dbReference type="EC" id="1.14.99.56"/>
    </reaction>
</comment>
<dbReference type="InterPro" id="IPR001451">
    <property type="entry name" value="Hexapep"/>
</dbReference>
<dbReference type="GO" id="GO:0016407">
    <property type="term" value="F:acetyltransferase activity"/>
    <property type="evidence" value="ECO:0007669"/>
    <property type="project" value="InterPro"/>
</dbReference>
<dbReference type="CDD" id="cd03357">
    <property type="entry name" value="LbH_MAT_GAT"/>
    <property type="match status" value="1"/>
</dbReference>
<dbReference type="InterPro" id="IPR005103">
    <property type="entry name" value="AA9_LPMO"/>
</dbReference>
<dbReference type="EC" id="1.14.99.56" evidence="4"/>